<accession>A0A1V3WCF1</accession>
<evidence type="ECO:0000313" key="2">
    <source>
        <dbReference type="EMBL" id="OOK63941.1"/>
    </source>
</evidence>
<name>A0A1V3WCF1_MYCKA</name>
<proteinExistence type="predicted"/>
<feature type="region of interest" description="Disordered" evidence="1">
    <location>
        <begin position="87"/>
        <end position="116"/>
    </location>
</feature>
<reference evidence="2 3" key="1">
    <citation type="submission" date="2017-02" db="EMBL/GenBank/DDBJ databases">
        <title>Complete genome sequences of Mycobacterium kansasii strains isolated from rhesus macaques.</title>
        <authorList>
            <person name="Panda A."/>
            <person name="Nagaraj S."/>
            <person name="Zhao X."/>
            <person name="Tettelin H."/>
            <person name="Detolla L.J."/>
        </authorList>
    </citation>
    <scope>NUCLEOTIDE SEQUENCE [LARGE SCALE GENOMIC DNA]</scope>
    <source>
        <strain evidence="2 3">11-3813</strain>
    </source>
</reference>
<dbReference type="AlphaFoldDB" id="A0A1V3WCF1"/>
<dbReference type="Proteomes" id="UP000189229">
    <property type="component" value="Unassembled WGS sequence"/>
</dbReference>
<evidence type="ECO:0000256" key="1">
    <source>
        <dbReference type="SAM" id="MobiDB-lite"/>
    </source>
</evidence>
<comment type="caution">
    <text evidence="2">The sequence shown here is derived from an EMBL/GenBank/DDBJ whole genome shotgun (WGS) entry which is preliminary data.</text>
</comment>
<protein>
    <submittedName>
        <fullName evidence="2">Uncharacterized protein</fullName>
    </submittedName>
</protein>
<gene>
    <name evidence="2" type="ORF">BZL30_9351</name>
</gene>
<sequence>MEPHIFENRLLLPGMPAPPSSAILRATRGSACTPATVDTQVTMATRKLWVWPTSPPDTALLRRFAEPCSTRPDWMCVGAIRALRSRHHRSIGGRGPRRASGYHRLDPGLRTSGHKH</sequence>
<organism evidence="2 3">
    <name type="scientific">Mycobacterium kansasii</name>
    <dbReference type="NCBI Taxonomy" id="1768"/>
    <lineage>
        <taxon>Bacteria</taxon>
        <taxon>Bacillati</taxon>
        <taxon>Actinomycetota</taxon>
        <taxon>Actinomycetes</taxon>
        <taxon>Mycobacteriales</taxon>
        <taxon>Mycobacteriaceae</taxon>
        <taxon>Mycobacterium</taxon>
    </lineage>
</organism>
<dbReference type="EMBL" id="MVBM01000014">
    <property type="protein sequence ID" value="OOK63941.1"/>
    <property type="molecule type" value="Genomic_DNA"/>
</dbReference>
<evidence type="ECO:0000313" key="3">
    <source>
        <dbReference type="Proteomes" id="UP000189229"/>
    </source>
</evidence>
<feature type="compositionally biased region" description="Basic residues" evidence="1">
    <location>
        <begin position="87"/>
        <end position="101"/>
    </location>
</feature>